<name>A0A841I8A3_9DEIO</name>
<dbReference type="AlphaFoldDB" id="A0A841I8A3"/>
<dbReference type="Proteomes" id="UP000569951">
    <property type="component" value="Unassembled WGS sequence"/>
</dbReference>
<comment type="caution">
    <text evidence="1">The sequence shown here is derived from an EMBL/GenBank/DDBJ whole genome shotgun (WGS) entry which is preliminary data.</text>
</comment>
<reference evidence="1 2" key="1">
    <citation type="submission" date="2020-08" db="EMBL/GenBank/DDBJ databases">
        <title>Genomic Encyclopedia of Type Strains, Phase IV (KMG-IV): sequencing the most valuable type-strain genomes for metagenomic binning, comparative biology and taxonomic classification.</title>
        <authorList>
            <person name="Goeker M."/>
        </authorList>
    </citation>
    <scope>NUCLEOTIDE SEQUENCE [LARGE SCALE GENOMIC DNA]</scope>
    <source>
        <strain evidence="1 2">DSM 21458</strain>
    </source>
</reference>
<dbReference type="EMBL" id="JACHHG010000019">
    <property type="protein sequence ID" value="MBB6100015.1"/>
    <property type="molecule type" value="Genomic_DNA"/>
</dbReference>
<protein>
    <submittedName>
        <fullName evidence="1">Tetratricopeptide (TPR) repeat protein</fullName>
    </submittedName>
</protein>
<sequence length="530" mass="58893">MPVRAFEILCTHLQHLLEAEAWEPALLHLRQARQTLTGREEATRLYHICKAVPEAALERVEWAEELAWVAYRADAAELAERAAARHPDELAAFAAWLLVQREAYAEALVQAERALQGRGAAVAWRMRAMARCRLGLPDWREAYLEAAQHMQRHATERDHGLCLLEYGAQLTYAGDNFAARSVYAEAISLLRADPYMLAYAYYNLGIACLRLYELHSAASAFEHALVEAQRPKGQSMLSLAWRGLGSARRARGEFPRALHAYEESLRSATSAHGRIVALRGIGHTQRMAGQLDAALLTFYEALREARHPEQHSVYADIAAAKTQIGDRAGALEAAGRTDTRDHEDAQRLRIVQAELQRQAGNVAEAAELLQGVDLTRLWAFEEARAFPALFALRDYAVPPAEPMRVRVSADGAIRAWVNDVPVSLRPAALEASLLALLLWHGGSVSVERALDALDVPGSNERLRKQALSRAVVALRRALGWKTAVHADGQLLTLDPGVIWSALEVPTPQRAQDFCAGRFDRWVTEWAEVYL</sequence>
<evidence type="ECO:0000313" key="2">
    <source>
        <dbReference type="Proteomes" id="UP000569951"/>
    </source>
</evidence>
<dbReference type="InterPro" id="IPR036388">
    <property type="entry name" value="WH-like_DNA-bd_sf"/>
</dbReference>
<accession>A0A841I8A3</accession>
<dbReference type="SMART" id="SM00028">
    <property type="entry name" value="TPR"/>
    <property type="match status" value="3"/>
</dbReference>
<organism evidence="1 2">
    <name type="scientific">Deinobacterium chartae</name>
    <dbReference type="NCBI Taxonomy" id="521158"/>
    <lineage>
        <taxon>Bacteria</taxon>
        <taxon>Thermotogati</taxon>
        <taxon>Deinococcota</taxon>
        <taxon>Deinococci</taxon>
        <taxon>Deinococcales</taxon>
        <taxon>Deinococcaceae</taxon>
        <taxon>Deinobacterium</taxon>
    </lineage>
</organism>
<evidence type="ECO:0000313" key="1">
    <source>
        <dbReference type="EMBL" id="MBB6100015.1"/>
    </source>
</evidence>
<gene>
    <name evidence="1" type="ORF">HNR42_003480</name>
</gene>
<dbReference type="InterPro" id="IPR011990">
    <property type="entry name" value="TPR-like_helical_dom_sf"/>
</dbReference>
<proteinExistence type="predicted"/>
<dbReference type="Gene3D" id="1.10.10.10">
    <property type="entry name" value="Winged helix-like DNA-binding domain superfamily/Winged helix DNA-binding domain"/>
    <property type="match status" value="1"/>
</dbReference>
<dbReference type="SUPFAM" id="SSF48452">
    <property type="entry name" value="TPR-like"/>
    <property type="match status" value="2"/>
</dbReference>
<dbReference type="Gene3D" id="1.25.40.10">
    <property type="entry name" value="Tetratricopeptide repeat domain"/>
    <property type="match status" value="1"/>
</dbReference>
<keyword evidence="2" id="KW-1185">Reference proteome</keyword>
<dbReference type="RefSeq" id="WP_183988751.1">
    <property type="nucleotide sequence ID" value="NZ_JACHHG010000019.1"/>
</dbReference>
<dbReference type="InterPro" id="IPR019734">
    <property type="entry name" value="TPR_rpt"/>
</dbReference>